<gene>
    <name evidence="2" type="ORF">Tci_917131</name>
</gene>
<evidence type="ECO:0000256" key="1">
    <source>
        <dbReference type="SAM" id="MobiDB-lite"/>
    </source>
</evidence>
<feature type="region of interest" description="Disordered" evidence="1">
    <location>
        <begin position="1"/>
        <end position="50"/>
    </location>
</feature>
<accession>A0A699WAN5</accession>
<organism evidence="2">
    <name type="scientific">Tanacetum cinerariifolium</name>
    <name type="common">Dalmatian daisy</name>
    <name type="synonym">Chrysanthemum cinerariifolium</name>
    <dbReference type="NCBI Taxonomy" id="118510"/>
    <lineage>
        <taxon>Eukaryota</taxon>
        <taxon>Viridiplantae</taxon>
        <taxon>Streptophyta</taxon>
        <taxon>Embryophyta</taxon>
        <taxon>Tracheophyta</taxon>
        <taxon>Spermatophyta</taxon>
        <taxon>Magnoliopsida</taxon>
        <taxon>eudicotyledons</taxon>
        <taxon>Gunneridae</taxon>
        <taxon>Pentapetalae</taxon>
        <taxon>asterids</taxon>
        <taxon>campanulids</taxon>
        <taxon>Asterales</taxon>
        <taxon>Asteraceae</taxon>
        <taxon>Asteroideae</taxon>
        <taxon>Anthemideae</taxon>
        <taxon>Anthemidinae</taxon>
        <taxon>Tanacetum</taxon>
    </lineage>
</organism>
<name>A0A699WAN5_TANCI</name>
<dbReference type="AlphaFoldDB" id="A0A699WAN5"/>
<dbReference type="EMBL" id="BKCJ011641858">
    <property type="protein sequence ID" value="GFD45162.1"/>
    <property type="molecule type" value="Genomic_DNA"/>
</dbReference>
<feature type="non-terminal residue" evidence="2">
    <location>
        <position position="1"/>
    </location>
</feature>
<protein>
    <submittedName>
        <fullName evidence="2">Uncharacterized protein</fullName>
    </submittedName>
</protein>
<reference evidence="2" key="1">
    <citation type="journal article" date="2019" name="Sci. Rep.">
        <title>Draft genome of Tanacetum cinerariifolium, the natural source of mosquito coil.</title>
        <authorList>
            <person name="Yamashiro T."/>
            <person name="Shiraishi A."/>
            <person name="Satake H."/>
            <person name="Nakayama K."/>
        </authorList>
    </citation>
    <scope>NUCLEOTIDE SEQUENCE</scope>
</reference>
<evidence type="ECO:0000313" key="2">
    <source>
        <dbReference type="EMBL" id="GFD45162.1"/>
    </source>
</evidence>
<comment type="caution">
    <text evidence="2">The sequence shown here is derived from an EMBL/GenBank/DDBJ whole genome shotgun (WGS) entry which is preliminary data.</text>
</comment>
<proteinExistence type="predicted"/>
<feature type="compositionally biased region" description="Basic and acidic residues" evidence="1">
    <location>
        <begin position="1"/>
        <end position="18"/>
    </location>
</feature>
<feature type="compositionally biased region" description="Basic residues" evidence="1">
    <location>
        <begin position="19"/>
        <end position="29"/>
    </location>
</feature>
<sequence>GEKRKGEGDRGIRGDIRREHNRRQNRRRGNAGAMTNAAPNNNEICQKCKN</sequence>